<accession>A0A4C1XF75</accession>
<dbReference type="InterPro" id="IPR052709">
    <property type="entry name" value="Transposase-MT_Hybrid"/>
</dbReference>
<dbReference type="Gene3D" id="3.30.420.10">
    <property type="entry name" value="Ribonuclease H-like superfamily/Ribonuclease H"/>
    <property type="match status" value="1"/>
</dbReference>
<dbReference type="GO" id="GO:0003676">
    <property type="term" value="F:nucleic acid binding"/>
    <property type="evidence" value="ECO:0007669"/>
    <property type="project" value="InterPro"/>
</dbReference>
<name>A0A4C1XF75_EUMVA</name>
<dbReference type="InterPro" id="IPR036397">
    <property type="entry name" value="RNaseH_sf"/>
</dbReference>
<dbReference type="OrthoDB" id="10017160at2759"/>
<comment type="caution">
    <text evidence="1">The sequence shown here is derived from an EMBL/GenBank/DDBJ whole genome shotgun (WGS) entry which is preliminary data.</text>
</comment>
<keyword evidence="2" id="KW-1185">Reference proteome</keyword>
<dbReference type="EMBL" id="BGZK01000804">
    <property type="protein sequence ID" value="GBP61114.1"/>
    <property type="molecule type" value="Genomic_DNA"/>
</dbReference>
<organism evidence="1 2">
    <name type="scientific">Eumeta variegata</name>
    <name type="common">Bagworm moth</name>
    <name type="synonym">Eumeta japonica</name>
    <dbReference type="NCBI Taxonomy" id="151549"/>
    <lineage>
        <taxon>Eukaryota</taxon>
        <taxon>Metazoa</taxon>
        <taxon>Ecdysozoa</taxon>
        <taxon>Arthropoda</taxon>
        <taxon>Hexapoda</taxon>
        <taxon>Insecta</taxon>
        <taxon>Pterygota</taxon>
        <taxon>Neoptera</taxon>
        <taxon>Endopterygota</taxon>
        <taxon>Lepidoptera</taxon>
        <taxon>Glossata</taxon>
        <taxon>Ditrysia</taxon>
        <taxon>Tineoidea</taxon>
        <taxon>Psychidae</taxon>
        <taxon>Oiketicinae</taxon>
        <taxon>Eumeta</taxon>
    </lineage>
</organism>
<proteinExistence type="predicted"/>
<dbReference type="AlphaFoldDB" id="A0A4C1XF75"/>
<evidence type="ECO:0000313" key="2">
    <source>
        <dbReference type="Proteomes" id="UP000299102"/>
    </source>
</evidence>
<evidence type="ECO:0008006" key="3">
    <source>
        <dbReference type="Google" id="ProtNLM"/>
    </source>
</evidence>
<dbReference type="PANTHER" id="PTHR46060:SF1">
    <property type="entry name" value="MARINER MOS1 TRANSPOSASE-LIKE PROTEIN"/>
    <property type="match status" value="1"/>
</dbReference>
<dbReference type="PANTHER" id="PTHR46060">
    <property type="entry name" value="MARINER MOS1 TRANSPOSASE-LIKE PROTEIN"/>
    <property type="match status" value="1"/>
</dbReference>
<sequence>MLEVLQQRTLKGNDHAPLSGRCRLRAYIQRMRMNGEGPQLQQSLVRFQTVFVNKAPSKATIYNWFEEFKRGHVNLSGELHDGRTFTAVNNKNMNAVHRMIETARHNQEENYVTWCNAMLTRFKEGASNLAWDIVTGVEKRIYCYDSKRKQQSSVWVYQDELKPTKVLQERSASK</sequence>
<protein>
    <recommendedName>
        <fullName evidence="3">Mos1 transposase HTH domain-containing protein</fullName>
    </recommendedName>
</protein>
<gene>
    <name evidence="1" type="ORF">EVAR_89780_1</name>
</gene>
<reference evidence="1 2" key="1">
    <citation type="journal article" date="2019" name="Commun. Biol.">
        <title>The bagworm genome reveals a unique fibroin gene that provides high tensile strength.</title>
        <authorList>
            <person name="Kono N."/>
            <person name="Nakamura H."/>
            <person name="Ohtoshi R."/>
            <person name="Tomita M."/>
            <person name="Numata K."/>
            <person name="Arakawa K."/>
        </authorList>
    </citation>
    <scope>NUCLEOTIDE SEQUENCE [LARGE SCALE GENOMIC DNA]</scope>
</reference>
<dbReference type="Proteomes" id="UP000299102">
    <property type="component" value="Unassembled WGS sequence"/>
</dbReference>
<evidence type="ECO:0000313" key="1">
    <source>
        <dbReference type="EMBL" id="GBP61114.1"/>
    </source>
</evidence>